<sequence length="165" mass="18145">MSGKHTVMTPGAAIAACFGKFARCYGRSCRAEFIWFLLFFLVLGALAVWFTSPMIVGMLWALLMIPLSAVGIRRLHDLNLPGGIWTVWLTITVILPMFGLSNYMNNEGHLSDYMLYLHYAWLFITGTLLLFLCFAGGQEGPNKYGPVPCVKAAAAADEEEGAKEG</sequence>
<dbReference type="GO" id="GO:0005886">
    <property type="term" value="C:plasma membrane"/>
    <property type="evidence" value="ECO:0007669"/>
    <property type="project" value="TreeGrafter"/>
</dbReference>
<organism evidence="2 3">
    <name type="scientific">Desulfovibrio piger</name>
    <dbReference type="NCBI Taxonomy" id="901"/>
    <lineage>
        <taxon>Bacteria</taxon>
        <taxon>Pseudomonadati</taxon>
        <taxon>Thermodesulfobacteriota</taxon>
        <taxon>Desulfovibrionia</taxon>
        <taxon>Desulfovibrionales</taxon>
        <taxon>Desulfovibrionaceae</taxon>
        <taxon>Desulfovibrio</taxon>
    </lineage>
</organism>
<feature type="transmembrane region" description="Helical" evidence="1">
    <location>
        <begin position="55"/>
        <end position="72"/>
    </location>
</feature>
<accession>A0A1K1LGR2</accession>
<keyword evidence="3" id="KW-1185">Reference proteome</keyword>
<dbReference type="Pfam" id="PF05656">
    <property type="entry name" value="DUF805"/>
    <property type="match status" value="1"/>
</dbReference>
<dbReference type="PANTHER" id="PTHR34980:SF2">
    <property type="entry name" value="INNER MEMBRANE PROTEIN YHAH-RELATED"/>
    <property type="match status" value="1"/>
</dbReference>
<evidence type="ECO:0008006" key="4">
    <source>
        <dbReference type="Google" id="ProtNLM"/>
    </source>
</evidence>
<dbReference type="PANTHER" id="PTHR34980">
    <property type="entry name" value="INNER MEMBRANE PROTEIN-RELATED-RELATED"/>
    <property type="match status" value="1"/>
</dbReference>
<proteinExistence type="predicted"/>
<name>A0A1K1LGR2_9BACT</name>
<dbReference type="AlphaFoldDB" id="A0A1K1LGR2"/>
<dbReference type="RefSeq" id="WP_072336219.1">
    <property type="nucleotide sequence ID" value="NZ_CBCTAE010000001.1"/>
</dbReference>
<keyword evidence="1" id="KW-0472">Membrane</keyword>
<protein>
    <recommendedName>
        <fullName evidence="4">DUF805 domain-containing protein</fullName>
    </recommendedName>
</protein>
<dbReference type="EMBL" id="LT630450">
    <property type="protein sequence ID" value="SFV73883.1"/>
    <property type="molecule type" value="Genomic_DNA"/>
</dbReference>
<dbReference type="InterPro" id="IPR008523">
    <property type="entry name" value="DUF805"/>
</dbReference>
<keyword evidence="1" id="KW-0812">Transmembrane</keyword>
<evidence type="ECO:0000256" key="1">
    <source>
        <dbReference type="SAM" id="Phobius"/>
    </source>
</evidence>
<reference evidence="3" key="1">
    <citation type="submission" date="2016-10" db="EMBL/GenBank/DDBJ databases">
        <authorList>
            <person name="Wegmann U."/>
        </authorList>
    </citation>
    <scope>NUCLEOTIDE SEQUENCE [LARGE SCALE GENOMIC DNA]</scope>
</reference>
<evidence type="ECO:0000313" key="2">
    <source>
        <dbReference type="EMBL" id="SFV73883.1"/>
    </source>
</evidence>
<dbReference type="KEGG" id="dpg:DESPIGER_2059"/>
<dbReference type="PROSITE" id="PS51257">
    <property type="entry name" value="PROKAR_LIPOPROTEIN"/>
    <property type="match status" value="1"/>
</dbReference>
<keyword evidence="1" id="KW-1133">Transmembrane helix</keyword>
<feature type="transmembrane region" description="Helical" evidence="1">
    <location>
        <begin position="84"/>
        <end position="104"/>
    </location>
</feature>
<evidence type="ECO:0000313" key="3">
    <source>
        <dbReference type="Proteomes" id="UP000186323"/>
    </source>
</evidence>
<feature type="transmembrane region" description="Helical" evidence="1">
    <location>
        <begin position="116"/>
        <end position="135"/>
    </location>
</feature>
<feature type="transmembrane region" description="Helical" evidence="1">
    <location>
        <begin position="33"/>
        <end position="49"/>
    </location>
</feature>
<gene>
    <name evidence="2" type="ORF">DESPIGER_2059</name>
</gene>
<dbReference type="Proteomes" id="UP000186323">
    <property type="component" value="Chromosome I"/>
</dbReference>